<dbReference type="Proteomes" id="UP000182063">
    <property type="component" value="Chromosome"/>
</dbReference>
<evidence type="ECO:0000313" key="1">
    <source>
        <dbReference type="EMBL" id="API60852.1"/>
    </source>
</evidence>
<name>A0A1L3ZZ02_9SPHN</name>
<sequence>MDSSDDARDFLIARDLIAEHGDDVARFLQNKIDTFIAAHDYEQLSEWFAIRNAVALSLGSGPTVQ</sequence>
<dbReference type="STRING" id="1921510.BSL82_17500"/>
<dbReference type="OrthoDB" id="7577843at2"/>
<dbReference type="AlphaFoldDB" id="A0A1L3ZZ02"/>
<proteinExistence type="predicted"/>
<dbReference type="EMBL" id="CP018221">
    <property type="protein sequence ID" value="API60852.1"/>
    <property type="molecule type" value="Genomic_DNA"/>
</dbReference>
<organism evidence="1 2">
    <name type="scientific">Tardibacter chloracetimidivorans</name>
    <dbReference type="NCBI Taxonomy" id="1921510"/>
    <lineage>
        <taxon>Bacteria</taxon>
        <taxon>Pseudomonadati</taxon>
        <taxon>Pseudomonadota</taxon>
        <taxon>Alphaproteobacteria</taxon>
        <taxon>Sphingomonadales</taxon>
        <taxon>Sphingomonadaceae</taxon>
        <taxon>Tardibacter</taxon>
    </lineage>
</organism>
<dbReference type="RefSeq" id="WP_072598508.1">
    <property type="nucleotide sequence ID" value="NZ_CP018221.1"/>
</dbReference>
<dbReference type="KEGG" id="sphj:BSL82_17500"/>
<reference evidence="2" key="1">
    <citation type="submission" date="2016-11" db="EMBL/GenBank/DDBJ databases">
        <title>Complete Genome Sequence of alachlor-degrading Sphingomonas sp. strain JJ-A5.</title>
        <authorList>
            <person name="Lee H."/>
            <person name="Ka J.-O."/>
        </authorList>
    </citation>
    <scope>NUCLEOTIDE SEQUENCE [LARGE SCALE GENOMIC DNA]</scope>
    <source>
        <strain evidence="2">JJ-A5</strain>
    </source>
</reference>
<keyword evidence="2" id="KW-1185">Reference proteome</keyword>
<evidence type="ECO:0000313" key="2">
    <source>
        <dbReference type="Proteomes" id="UP000182063"/>
    </source>
</evidence>
<protein>
    <submittedName>
        <fullName evidence="1">Uncharacterized protein</fullName>
    </submittedName>
</protein>
<accession>A0A1L3ZZ02</accession>
<gene>
    <name evidence="1" type="ORF">BSL82_17500</name>
</gene>